<feature type="transmembrane region" description="Helical" evidence="1">
    <location>
        <begin position="124"/>
        <end position="146"/>
    </location>
</feature>
<dbReference type="InParanoid" id="E0VNL0"/>
<dbReference type="OrthoDB" id="5915502at2759"/>
<dbReference type="eggNOG" id="ENOG502S1JF">
    <property type="taxonomic scope" value="Eukaryota"/>
</dbReference>
<dbReference type="EMBL" id="AAZO01003917">
    <property type="status" value="NOT_ANNOTATED_CDS"/>
    <property type="molecule type" value="Genomic_DNA"/>
</dbReference>
<gene>
    <name evidence="3" type="primary">8231787</name>
    <name evidence="2" type="ORF">Phum_PHUM336800</name>
</gene>
<keyword evidence="1" id="KW-0812">Transmembrane</keyword>
<dbReference type="OMA" id="SYIYTRE"/>
<dbReference type="FunCoup" id="E0VNL0">
    <property type="interactions" value="24"/>
</dbReference>
<dbReference type="Proteomes" id="UP000009046">
    <property type="component" value="Unassembled WGS sequence"/>
</dbReference>
<keyword evidence="1" id="KW-0472">Membrane</keyword>
<proteinExistence type="predicted"/>
<dbReference type="GeneID" id="8231787"/>
<dbReference type="EnsemblMetazoa" id="PHUM336800-RA">
    <property type="protein sequence ID" value="PHUM336800-PA"/>
    <property type="gene ID" value="PHUM336800"/>
</dbReference>
<feature type="transmembrane region" description="Helical" evidence="1">
    <location>
        <begin position="94"/>
        <end position="112"/>
    </location>
</feature>
<evidence type="ECO:0000313" key="2">
    <source>
        <dbReference type="EMBL" id="EEB14966.1"/>
    </source>
</evidence>
<keyword evidence="4" id="KW-1185">Reference proteome</keyword>
<dbReference type="AlphaFoldDB" id="E0VNL0"/>
<dbReference type="HOGENOM" id="CLU_125651_0_0_1"/>
<evidence type="ECO:0008006" key="5">
    <source>
        <dbReference type="Google" id="ProtNLM"/>
    </source>
</evidence>
<dbReference type="KEGG" id="phu:Phum_PHUM336800"/>
<reference evidence="3" key="3">
    <citation type="submission" date="2020-05" db="UniProtKB">
        <authorList>
            <consortium name="EnsemblMetazoa"/>
        </authorList>
    </citation>
    <scope>IDENTIFICATION</scope>
    <source>
        <strain evidence="3">USDA</strain>
    </source>
</reference>
<dbReference type="PANTHER" id="PTHR38640:SF1">
    <property type="entry name" value="GEO09659P1"/>
    <property type="match status" value="1"/>
</dbReference>
<feature type="transmembrane region" description="Helical" evidence="1">
    <location>
        <begin position="64"/>
        <end position="82"/>
    </location>
</feature>
<protein>
    <recommendedName>
        <fullName evidence="5">Transmembrane protein</fullName>
    </recommendedName>
</protein>
<organism>
    <name type="scientific">Pediculus humanus subsp. corporis</name>
    <name type="common">Body louse</name>
    <dbReference type="NCBI Taxonomy" id="121224"/>
    <lineage>
        <taxon>Eukaryota</taxon>
        <taxon>Metazoa</taxon>
        <taxon>Ecdysozoa</taxon>
        <taxon>Arthropoda</taxon>
        <taxon>Hexapoda</taxon>
        <taxon>Insecta</taxon>
        <taxon>Pterygota</taxon>
        <taxon>Neoptera</taxon>
        <taxon>Paraneoptera</taxon>
        <taxon>Psocodea</taxon>
        <taxon>Troctomorpha</taxon>
        <taxon>Phthiraptera</taxon>
        <taxon>Anoplura</taxon>
        <taxon>Pediculidae</taxon>
        <taxon>Pediculus</taxon>
    </lineage>
</organism>
<reference evidence="2" key="1">
    <citation type="submission" date="2007-04" db="EMBL/GenBank/DDBJ databases">
        <title>Annotation of Pediculus humanus corporis strain USDA.</title>
        <authorList>
            <person name="Kirkness E."/>
            <person name="Hannick L."/>
            <person name="Hass B."/>
            <person name="Bruggner R."/>
            <person name="Lawson D."/>
            <person name="Bidwell S."/>
            <person name="Joardar V."/>
            <person name="Caler E."/>
            <person name="Walenz B."/>
            <person name="Inman J."/>
            <person name="Schobel S."/>
            <person name="Galinsky K."/>
            <person name="Amedeo P."/>
            <person name="Strausberg R."/>
        </authorList>
    </citation>
    <scope>NUCLEOTIDE SEQUENCE</scope>
    <source>
        <strain evidence="2">USDA</strain>
    </source>
</reference>
<dbReference type="RefSeq" id="XP_002427704.1">
    <property type="nucleotide sequence ID" value="XM_002427659.1"/>
</dbReference>
<dbReference type="VEuPathDB" id="VectorBase:PHUM336800"/>
<keyword evidence="1" id="KW-1133">Transmembrane helix</keyword>
<reference evidence="2" key="2">
    <citation type="submission" date="2007-04" db="EMBL/GenBank/DDBJ databases">
        <title>The genome of the human body louse.</title>
        <authorList>
            <consortium name="The Human Body Louse Genome Consortium"/>
            <person name="Kirkness E."/>
            <person name="Walenz B."/>
            <person name="Hass B."/>
            <person name="Bruggner R."/>
            <person name="Strausberg R."/>
        </authorList>
    </citation>
    <scope>NUCLEOTIDE SEQUENCE</scope>
    <source>
        <strain evidence="2">USDA</strain>
    </source>
</reference>
<evidence type="ECO:0000256" key="1">
    <source>
        <dbReference type="SAM" id="Phobius"/>
    </source>
</evidence>
<evidence type="ECO:0000313" key="4">
    <source>
        <dbReference type="Proteomes" id="UP000009046"/>
    </source>
</evidence>
<dbReference type="EMBL" id="DS235340">
    <property type="protein sequence ID" value="EEB14966.1"/>
    <property type="molecule type" value="Genomic_DNA"/>
</dbReference>
<evidence type="ECO:0000313" key="3">
    <source>
        <dbReference type="EnsemblMetazoa" id="PHUM336800-PA"/>
    </source>
</evidence>
<sequence>MFPVHFFKSAAQPKLGTSSCSKDIRYTLRQMDSSKPRGKEPEKIDPPLKKGNDSCLKPFTRQNLLYYYVPALGTASYTILSINVLNPSMRFRDLTNILLATTLFGTGCYLYSRPHIKETSKHARYGFSSLGSIMFNFSSVLLWAILRSILPENVAVCSAAGLASSYILVKGATNYIQFVDQKCAM</sequence>
<accession>E0VNL0</accession>
<dbReference type="CTD" id="8231787"/>
<dbReference type="PANTHER" id="PTHR38640">
    <property type="entry name" value="GEO09659P1"/>
    <property type="match status" value="1"/>
</dbReference>
<name>E0VNL0_PEDHC</name>